<proteinExistence type="predicted"/>
<sequence>MRTETFAVSDIAALIAQGQEVTVYTLKPPPRADAVLLGTCRVPPQLAIRRPSRAALWSWPALVWERRSQAMWLIRQTIRHGWRAPLLCLQVLLCVPRLLEIAEQVRKDGSDVVHAFWSRHVALVLPLLQRDGAPCLRTAFVGAYDLVADDFILNITAPASEILFSHAEVNRPELERLAGPGTSVEIVHRGIPLMEAVADGARDPFQLITASALVPAKNVEAVICSFAQVRSSDPRLSLAIYGEGPDRSRLEELARELGCRDAVTFAGHVARDDLFLAMQRAGLFILLSKKPSERLPNVLKEALWAGCAVISSNSEGIEELLPQPELGLVVDPDHADDVAGAIDALLRLGPDERQRRSELARRFIAERFSCAASMREYERAWRASIRLHGRPDVPPLPDVTLPGARRA</sequence>
<evidence type="ECO:0000313" key="2">
    <source>
        <dbReference type="EMBL" id="MCW3796988.1"/>
    </source>
</evidence>
<dbReference type="Proteomes" id="UP001526246">
    <property type="component" value="Unassembled WGS sequence"/>
</dbReference>
<dbReference type="Pfam" id="PF00534">
    <property type="entry name" value="Glycos_transf_1"/>
    <property type="match status" value="1"/>
</dbReference>
<keyword evidence="3" id="KW-1185">Reference proteome</keyword>
<name>A0ABT3JD32_9SPHN</name>
<dbReference type="PANTHER" id="PTHR12526">
    <property type="entry name" value="GLYCOSYLTRANSFERASE"/>
    <property type="match status" value="1"/>
</dbReference>
<dbReference type="InterPro" id="IPR001296">
    <property type="entry name" value="Glyco_trans_1"/>
</dbReference>
<evidence type="ECO:0000313" key="3">
    <source>
        <dbReference type="Proteomes" id="UP001526246"/>
    </source>
</evidence>
<dbReference type="SUPFAM" id="SSF53756">
    <property type="entry name" value="UDP-Glycosyltransferase/glycogen phosphorylase"/>
    <property type="match status" value="1"/>
</dbReference>
<reference evidence="2 3" key="1">
    <citation type="submission" date="2022-10" db="EMBL/GenBank/DDBJ databases">
        <title>Sphingomonas sp.</title>
        <authorList>
            <person name="Jin C."/>
        </authorList>
    </citation>
    <scope>NUCLEOTIDE SEQUENCE [LARGE SCALE GENOMIC DNA]</scope>
    <source>
        <strain evidence="2 3">BN140010</strain>
    </source>
</reference>
<accession>A0ABT3JD32</accession>
<dbReference type="CDD" id="cd03801">
    <property type="entry name" value="GT4_PimA-like"/>
    <property type="match status" value="1"/>
</dbReference>
<protein>
    <submittedName>
        <fullName evidence="2">Glycosyltransferase</fullName>
    </submittedName>
</protein>
<comment type="caution">
    <text evidence="2">The sequence shown here is derived from an EMBL/GenBank/DDBJ whole genome shotgun (WGS) entry which is preliminary data.</text>
</comment>
<dbReference type="Gene3D" id="3.40.50.2000">
    <property type="entry name" value="Glycogen Phosphorylase B"/>
    <property type="match status" value="2"/>
</dbReference>
<evidence type="ECO:0000259" key="1">
    <source>
        <dbReference type="Pfam" id="PF00534"/>
    </source>
</evidence>
<organism evidence="2 3">
    <name type="scientific">Sphingomonas arvum</name>
    <dbReference type="NCBI Taxonomy" id="2992113"/>
    <lineage>
        <taxon>Bacteria</taxon>
        <taxon>Pseudomonadati</taxon>
        <taxon>Pseudomonadota</taxon>
        <taxon>Alphaproteobacteria</taxon>
        <taxon>Sphingomonadales</taxon>
        <taxon>Sphingomonadaceae</taxon>
        <taxon>Sphingomonas</taxon>
    </lineage>
</organism>
<gene>
    <name evidence="2" type="ORF">OMW55_04105</name>
</gene>
<dbReference type="RefSeq" id="WP_264881032.1">
    <property type="nucleotide sequence ID" value="NZ_JAPDOB010000001.1"/>
</dbReference>
<feature type="domain" description="Glycosyl transferase family 1" evidence="1">
    <location>
        <begin position="203"/>
        <end position="361"/>
    </location>
</feature>
<dbReference type="EMBL" id="JAPDOB010000001">
    <property type="protein sequence ID" value="MCW3796988.1"/>
    <property type="molecule type" value="Genomic_DNA"/>
</dbReference>